<keyword evidence="3" id="KW-0464">Manganese</keyword>
<dbReference type="InterPro" id="IPR004843">
    <property type="entry name" value="Calcineurin-like_PHP"/>
</dbReference>
<dbReference type="Pfam" id="PF00149">
    <property type="entry name" value="Metallophos"/>
    <property type="match status" value="1"/>
</dbReference>
<evidence type="ECO:0000256" key="1">
    <source>
        <dbReference type="ARBA" id="ARBA00022723"/>
    </source>
</evidence>
<dbReference type="PROSITE" id="PS00125">
    <property type="entry name" value="SER_THR_PHOSPHATASE"/>
    <property type="match status" value="1"/>
</dbReference>
<evidence type="ECO:0000313" key="8">
    <source>
        <dbReference type="Proteomes" id="UP000054217"/>
    </source>
</evidence>
<proteinExistence type="inferred from homology"/>
<dbReference type="GO" id="GO:0046872">
    <property type="term" value="F:metal ion binding"/>
    <property type="evidence" value="ECO:0007669"/>
    <property type="project" value="UniProtKB-KW"/>
</dbReference>
<feature type="domain" description="Serine/threonine specific protein phosphatases" evidence="6">
    <location>
        <begin position="106"/>
        <end position="111"/>
    </location>
</feature>
<dbReference type="InterPro" id="IPR029052">
    <property type="entry name" value="Metallo-depent_PP-like"/>
</dbReference>
<gene>
    <name evidence="7" type="ORF">M404DRAFT_28878</name>
</gene>
<evidence type="ECO:0000256" key="5">
    <source>
        <dbReference type="RuleBase" id="RU004273"/>
    </source>
</evidence>
<accession>A0A0C3NK93</accession>
<dbReference type="EMBL" id="KN831989">
    <property type="protein sequence ID" value="KIO01340.1"/>
    <property type="molecule type" value="Genomic_DNA"/>
</dbReference>
<comment type="similarity">
    <text evidence="5">Belongs to the PPP phosphatase family.</text>
</comment>
<dbReference type="PANTHER" id="PTHR45619">
    <property type="entry name" value="SERINE/THREONINE-PROTEIN PHOSPHATASE PP2A-RELATED"/>
    <property type="match status" value="1"/>
</dbReference>
<protein>
    <recommendedName>
        <fullName evidence="5">Serine/threonine-protein phosphatase</fullName>
        <ecNumber evidence="5">3.1.3.16</ecNumber>
    </recommendedName>
</protein>
<evidence type="ECO:0000313" key="7">
    <source>
        <dbReference type="EMBL" id="KIO01340.1"/>
    </source>
</evidence>
<dbReference type="Proteomes" id="UP000054217">
    <property type="component" value="Unassembled WGS sequence"/>
</dbReference>
<keyword evidence="1" id="KW-0479">Metal-binding</keyword>
<dbReference type="HOGENOM" id="CLU_004962_0_5_1"/>
<reference evidence="8" key="2">
    <citation type="submission" date="2015-01" db="EMBL/GenBank/DDBJ databases">
        <title>Evolutionary Origins and Diversification of the Mycorrhizal Mutualists.</title>
        <authorList>
            <consortium name="DOE Joint Genome Institute"/>
            <consortium name="Mycorrhizal Genomics Consortium"/>
            <person name="Kohler A."/>
            <person name="Kuo A."/>
            <person name="Nagy L.G."/>
            <person name="Floudas D."/>
            <person name="Copeland A."/>
            <person name="Barry K.W."/>
            <person name="Cichocki N."/>
            <person name="Veneault-Fourrey C."/>
            <person name="LaButti K."/>
            <person name="Lindquist E.A."/>
            <person name="Lipzen A."/>
            <person name="Lundell T."/>
            <person name="Morin E."/>
            <person name="Murat C."/>
            <person name="Riley R."/>
            <person name="Ohm R."/>
            <person name="Sun H."/>
            <person name="Tunlid A."/>
            <person name="Henrissat B."/>
            <person name="Grigoriev I.V."/>
            <person name="Hibbett D.S."/>
            <person name="Martin F."/>
        </authorList>
    </citation>
    <scope>NUCLEOTIDE SEQUENCE [LARGE SCALE GENOMIC DNA]</scope>
    <source>
        <strain evidence="8">Marx 270</strain>
    </source>
</reference>
<dbReference type="SUPFAM" id="SSF56300">
    <property type="entry name" value="Metallo-dependent phosphatases"/>
    <property type="match status" value="1"/>
</dbReference>
<name>A0A0C3NK93_PISTI</name>
<dbReference type="InterPro" id="IPR047129">
    <property type="entry name" value="PPA2-like"/>
</dbReference>
<dbReference type="SMART" id="SM00156">
    <property type="entry name" value="PP2Ac"/>
    <property type="match status" value="1"/>
</dbReference>
<dbReference type="EC" id="3.1.3.16" evidence="5"/>
<dbReference type="Gene3D" id="3.60.21.10">
    <property type="match status" value="1"/>
</dbReference>
<organism evidence="7 8">
    <name type="scientific">Pisolithus tinctorius Marx 270</name>
    <dbReference type="NCBI Taxonomy" id="870435"/>
    <lineage>
        <taxon>Eukaryota</taxon>
        <taxon>Fungi</taxon>
        <taxon>Dikarya</taxon>
        <taxon>Basidiomycota</taxon>
        <taxon>Agaricomycotina</taxon>
        <taxon>Agaricomycetes</taxon>
        <taxon>Agaricomycetidae</taxon>
        <taxon>Boletales</taxon>
        <taxon>Sclerodermatineae</taxon>
        <taxon>Pisolithaceae</taxon>
        <taxon>Pisolithus</taxon>
    </lineage>
</organism>
<dbReference type="STRING" id="870435.A0A0C3NK93"/>
<evidence type="ECO:0000259" key="6">
    <source>
        <dbReference type="PROSITE" id="PS00125"/>
    </source>
</evidence>
<comment type="catalytic activity">
    <reaction evidence="4 5">
        <text>O-phospho-L-threonyl-[protein] + H2O = L-threonyl-[protein] + phosphate</text>
        <dbReference type="Rhea" id="RHEA:47004"/>
        <dbReference type="Rhea" id="RHEA-COMP:11060"/>
        <dbReference type="Rhea" id="RHEA-COMP:11605"/>
        <dbReference type="ChEBI" id="CHEBI:15377"/>
        <dbReference type="ChEBI" id="CHEBI:30013"/>
        <dbReference type="ChEBI" id="CHEBI:43474"/>
        <dbReference type="ChEBI" id="CHEBI:61977"/>
        <dbReference type="EC" id="3.1.3.16"/>
    </reaction>
</comment>
<dbReference type="InParanoid" id="A0A0C3NK93"/>
<dbReference type="GO" id="GO:0004722">
    <property type="term" value="F:protein serine/threonine phosphatase activity"/>
    <property type="evidence" value="ECO:0007669"/>
    <property type="project" value="UniProtKB-EC"/>
</dbReference>
<reference evidence="7 8" key="1">
    <citation type="submission" date="2014-04" db="EMBL/GenBank/DDBJ databases">
        <authorList>
            <consortium name="DOE Joint Genome Institute"/>
            <person name="Kuo A."/>
            <person name="Kohler A."/>
            <person name="Costa M.D."/>
            <person name="Nagy L.G."/>
            <person name="Floudas D."/>
            <person name="Copeland A."/>
            <person name="Barry K.W."/>
            <person name="Cichocki N."/>
            <person name="Veneault-Fourrey C."/>
            <person name="LaButti K."/>
            <person name="Lindquist E.A."/>
            <person name="Lipzen A."/>
            <person name="Lundell T."/>
            <person name="Morin E."/>
            <person name="Murat C."/>
            <person name="Sun H."/>
            <person name="Tunlid A."/>
            <person name="Henrissat B."/>
            <person name="Grigoriev I.V."/>
            <person name="Hibbett D.S."/>
            <person name="Martin F."/>
            <person name="Nordberg H.P."/>
            <person name="Cantor M.N."/>
            <person name="Hua S.X."/>
        </authorList>
    </citation>
    <scope>NUCLEOTIDE SEQUENCE [LARGE SCALE GENOMIC DNA]</scope>
    <source>
        <strain evidence="7 8">Marx 270</strain>
    </source>
</reference>
<keyword evidence="2 5" id="KW-0378">Hydrolase</keyword>
<dbReference type="InterPro" id="IPR006186">
    <property type="entry name" value="Ser/Thr-sp_prot-phosphatase"/>
</dbReference>
<keyword evidence="8" id="KW-1185">Reference proteome</keyword>
<sequence>MNCQHLPEQGMKILCDAVRAILLEESNIQPVSTPATICGDIHTQFWDLLELLRKGCSLPETSYIFMARGSVDWGPLQSGNRVASCSDHCLAHCSWPSSYPDKVMLLRGNHESRVYGFYDESQYKYGSAAVWRACYNVFDFLNLAAIRHHTSLTNITYNPSQITDGETLCVHGAISRYTHSRPNSRTFKSTGEFPTKALSAEGYKYMFSNVLVTVWSAPNPVSLSMWESGVGVEAERGGKHEFKVFSPAPKNKKDKGMGRQNLSIFCHTSAGAQEC</sequence>
<dbReference type="PRINTS" id="PR00114">
    <property type="entry name" value="STPHPHTASE"/>
</dbReference>
<evidence type="ECO:0000256" key="3">
    <source>
        <dbReference type="ARBA" id="ARBA00023211"/>
    </source>
</evidence>
<evidence type="ECO:0000256" key="2">
    <source>
        <dbReference type="ARBA" id="ARBA00022801"/>
    </source>
</evidence>
<dbReference type="AlphaFoldDB" id="A0A0C3NK93"/>
<evidence type="ECO:0000256" key="4">
    <source>
        <dbReference type="ARBA" id="ARBA00048336"/>
    </source>
</evidence>